<comment type="caution">
    <text evidence="7">The sequence shown here is derived from an EMBL/GenBank/DDBJ whole genome shotgun (WGS) entry which is preliminary data.</text>
</comment>
<comment type="cofactor">
    <cofactor evidence="1">
        <name>Fe cation</name>
        <dbReference type="ChEBI" id="CHEBI:24875"/>
    </cofactor>
</comment>
<dbReference type="FunFam" id="1.20.1090.10:FF:000001">
    <property type="entry name" value="Aldehyde-alcohol dehydrogenase"/>
    <property type="match status" value="1"/>
</dbReference>
<evidence type="ECO:0000256" key="2">
    <source>
        <dbReference type="ARBA" id="ARBA00007358"/>
    </source>
</evidence>
<dbReference type="InterPro" id="IPR056798">
    <property type="entry name" value="ADH_Fe_C"/>
</dbReference>
<comment type="similarity">
    <text evidence="2">Belongs to the iron-containing alcohol dehydrogenase family.</text>
</comment>
<dbReference type="InterPro" id="IPR018211">
    <property type="entry name" value="ADH_Fe_CS"/>
</dbReference>
<dbReference type="InterPro" id="IPR039697">
    <property type="entry name" value="Alcohol_dehydrogenase_Fe"/>
</dbReference>
<dbReference type="OrthoDB" id="9815791at2"/>
<evidence type="ECO:0000256" key="3">
    <source>
        <dbReference type="ARBA" id="ARBA00023002"/>
    </source>
</evidence>
<dbReference type="FunFam" id="3.40.50.1970:FF:000003">
    <property type="entry name" value="Alcohol dehydrogenase, iron-containing"/>
    <property type="match status" value="1"/>
</dbReference>
<dbReference type="InterPro" id="IPR001670">
    <property type="entry name" value="ADH_Fe/GldA"/>
</dbReference>
<dbReference type="AlphaFoldDB" id="A0A365TI82"/>
<dbReference type="PANTHER" id="PTHR11496">
    <property type="entry name" value="ALCOHOL DEHYDROGENASE"/>
    <property type="match status" value="1"/>
</dbReference>
<keyword evidence="4" id="KW-0520">NAD</keyword>
<dbReference type="GO" id="GO:0004022">
    <property type="term" value="F:alcohol dehydrogenase (NAD+) activity"/>
    <property type="evidence" value="ECO:0007669"/>
    <property type="project" value="TreeGrafter"/>
</dbReference>
<sequence>MTSFTFGFPTTVCSGRGAIWSLLDSFKDVEVKKLLIVTDPGVRNADLFATIMKVMSKSGVDFSVYSDVEPNPSTDVLTEAVNILLAEKFDAVLGVGGGSSLDVAKAAAAMATNPGNVLDYEGVGKLKNPPLPLFAVPTTAGTGSECTPATVITDKKNHFKVSVISPYLYPKFAILDPELVVGLPPSITAATGMDALTHGIESYVSKQANPISKGLAIQSIRMISESLVSSYENGSDLYAREELLIASLMSGIAFSQSRLGNVHAISHTFGGIFNIPHGLANATLLPYVMRYNLKACPDLFKDIAVAMGQDVSGLDSIEAGYKAIKAVSDMNASLNIPSATKELGVDLQYLDSMVNDSMRSGNVLVNPRETSSNDIRNIILKSYNGETSNL</sequence>
<dbReference type="SUPFAM" id="SSF56796">
    <property type="entry name" value="Dehydroquinate synthase-like"/>
    <property type="match status" value="1"/>
</dbReference>
<gene>
    <name evidence="7" type="ORF">DQ400_19930</name>
</gene>
<evidence type="ECO:0000313" key="7">
    <source>
        <dbReference type="EMBL" id="RBI64950.1"/>
    </source>
</evidence>
<evidence type="ECO:0000259" key="6">
    <source>
        <dbReference type="Pfam" id="PF25137"/>
    </source>
</evidence>
<organism evidence="7 8">
    <name type="scientific">Vreelandella sulfidaeris</name>
    <dbReference type="NCBI Taxonomy" id="115553"/>
    <lineage>
        <taxon>Bacteria</taxon>
        <taxon>Pseudomonadati</taxon>
        <taxon>Pseudomonadota</taxon>
        <taxon>Gammaproteobacteria</taxon>
        <taxon>Oceanospirillales</taxon>
        <taxon>Halomonadaceae</taxon>
        <taxon>Vreelandella</taxon>
    </lineage>
</organism>
<keyword evidence="3" id="KW-0560">Oxidoreductase</keyword>
<evidence type="ECO:0000256" key="1">
    <source>
        <dbReference type="ARBA" id="ARBA00001962"/>
    </source>
</evidence>
<evidence type="ECO:0000256" key="4">
    <source>
        <dbReference type="ARBA" id="ARBA00023027"/>
    </source>
</evidence>
<dbReference type="GO" id="GO:0046872">
    <property type="term" value="F:metal ion binding"/>
    <property type="evidence" value="ECO:0007669"/>
    <property type="project" value="InterPro"/>
</dbReference>
<name>A0A365TI82_9GAMM</name>
<dbReference type="Gene3D" id="1.20.1090.10">
    <property type="entry name" value="Dehydroquinate synthase-like - alpha domain"/>
    <property type="match status" value="1"/>
</dbReference>
<dbReference type="PANTHER" id="PTHR11496:SF102">
    <property type="entry name" value="ALCOHOL DEHYDROGENASE 4"/>
    <property type="match status" value="1"/>
</dbReference>
<evidence type="ECO:0000313" key="8">
    <source>
        <dbReference type="Proteomes" id="UP000252204"/>
    </source>
</evidence>
<dbReference type="Proteomes" id="UP000252204">
    <property type="component" value="Unassembled WGS sequence"/>
</dbReference>
<dbReference type="CDD" id="cd08551">
    <property type="entry name" value="Fe-ADH"/>
    <property type="match status" value="1"/>
</dbReference>
<feature type="domain" description="Alcohol dehydrogenase iron-type/glycerol dehydrogenase GldA" evidence="5">
    <location>
        <begin position="9"/>
        <end position="177"/>
    </location>
</feature>
<feature type="domain" description="Fe-containing alcohol dehydrogenase-like C-terminal" evidence="6">
    <location>
        <begin position="188"/>
        <end position="382"/>
    </location>
</feature>
<dbReference type="Gene3D" id="3.40.50.1970">
    <property type="match status" value="1"/>
</dbReference>
<dbReference type="Pfam" id="PF25137">
    <property type="entry name" value="ADH_Fe_C"/>
    <property type="match status" value="1"/>
</dbReference>
<dbReference type="PROSITE" id="PS00913">
    <property type="entry name" value="ADH_IRON_1"/>
    <property type="match status" value="1"/>
</dbReference>
<accession>A0A365TI82</accession>
<proteinExistence type="inferred from homology"/>
<keyword evidence="8" id="KW-1185">Reference proteome</keyword>
<evidence type="ECO:0000259" key="5">
    <source>
        <dbReference type="Pfam" id="PF00465"/>
    </source>
</evidence>
<protein>
    <submittedName>
        <fullName evidence="7">Alcohol dehydrogenase</fullName>
    </submittedName>
</protein>
<reference evidence="8" key="1">
    <citation type="submission" date="2018-06" db="EMBL/GenBank/DDBJ databases">
        <title>Whole genome sequencing of four bacterial strains from South Shetland trench revealing bio-synthetic gene clusters.</title>
        <authorList>
            <person name="Abdel-Mageed W.M."/>
            <person name="Lehri B."/>
            <person name="Jarmusch S."/>
            <person name="Miranda K."/>
            <person name="Goodfellow M."/>
            <person name="Jaspars M."/>
            <person name="Karlyshev A.V."/>
        </authorList>
    </citation>
    <scope>NUCLEOTIDE SEQUENCE [LARGE SCALE GENOMIC DNA]</scope>
    <source>
        <strain evidence="8">SST4</strain>
    </source>
</reference>
<dbReference type="Pfam" id="PF00465">
    <property type="entry name" value="Fe-ADH"/>
    <property type="match status" value="1"/>
</dbReference>
<dbReference type="EMBL" id="QNTU01000038">
    <property type="protein sequence ID" value="RBI64950.1"/>
    <property type="molecule type" value="Genomic_DNA"/>
</dbReference>
<dbReference type="RefSeq" id="WP_113271317.1">
    <property type="nucleotide sequence ID" value="NZ_QNTU01000038.1"/>
</dbReference>